<keyword evidence="3" id="KW-0804">Transcription</keyword>
<reference evidence="5" key="1">
    <citation type="submission" date="2022-07" db="EMBL/GenBank/DDBJ databases">
        <title>FELIX.</title>
        <authorList>
            <person name="Wan K.H."/>
            <person name="Park S."/>
            <person name="Lawrence Q."/>
            <person name="Eichenberger J.P."/>
            <person name="Booth B.W."/>
            <person name="Piaggio A.J."/>
            <person name="Chandler J.C."/>
            <person name="Franklin A.B."/>
            <person name="Celniker S.E."/>
        </authorList>
    </citation>
    <scope>NUCLEOTIDE SEQUENCE</scope>
    <source>
        <strain evidence="5">QA-1986 374</strain>
    </source>
</reference>
<keyword evidence="6" id="KW-1185">Reference proteome</keyword>
<evidence type="ECO:0000256" key="1">
    <source>
        <dbReference type="ARBA" id="ARBA00023015"/>
    </source>
</evidence>
<dbReference type="InterPro" id="IPR036388">
    <property type="entry name" value="WH-like_DNA-bd_sf"/>
</dbReference>
<dbReference type="InterPro" id="IPR028978">
    <property type="entry name" value="Chorismate_lyase_/UTRA_dom_sf"/>
</dbReference>
<dbReference type="SMART" id="SM00866">
    <property type="entry name" value="UTRA"/>
    <property type="match status" value="1"/>
</dbReference>
<evidence type="ECO:0000313" key="5">
    <source>
        <dbReference type="EMBL" id="UUI02359.1"/>
    </source>
</evidence>
<sequence>MKIDKELKTPLYDQVKNIFEKKIINKEWEEGYQLPAEKELAKTFNVSNITIKRAIHDLVAEGYLYRQSGKGTFVKLKEETDLTRLVTLRNEAWEDQYHPHRTIEFKEEAASAELKSKLNINKGNIYTIHRVKLKNDIPIAIEYSYIPADKFPELKKADMDSELLYNLFTRTFKKTLKKAKIYFSIIFADKYQAELLQIPEKEQLFLLERYTVDEQSNIIEYSKFILKQDQSNFYLEINL</sequence>
<feature type="domain" description="HTH gntR-type" evidence="4">
    <location>
        <begin position="9"/>
        <end position="77"/>
    </location>
</feature>
<evidence type="ECO:0000313" key="6">
    <source>
        <dbReference type="Proteomes" id="UP001059773"/>
    </source>
</evidence>
<dbReference type="CDD" id="cd07377">
    <property type="entry name" value="WHTH_GntR"/>
    <property type="match status" value="1"/>
</dbReference>
<keyword evidence="2" id="KW-0238">DNA-binding</keyword>
<dbReference type="Gene3D" id="3.40.1410.10">
    <property type="entry name" value="Chorismate lyase-like"/>
    <property type="match status" value="1"/>
</dbReference>
<dbReference type="PRINTS" id="PR00035">
    <property type="entry name" value="HTHGNTR"/>
</dbReference>
<dbReference type="RefSeq" id="WP_040978610.1">
    <property type="nucleotide sequence ID" value="NZ_CABKTI010000001.1"/>
</dbReference>
<dbReference type="PANTHER" id="PTHR44846:SF1">
    <property type="entry name" value="MANNOSYL-D-GLYCERATE TRANSPORT_METABOLISM SYSTEM REPRESSOR MNGR-RELATED"/>
    <property type="match status" value="1"/>
</dbReference>
<evidence type="ECO:0000256" key="3">
    <source>
        <dbReference type="ARBA" id="ARBA00023163"/>
    </source>
</evidence>
<evidence type="ECO:0000259" key="4">
    <source>
        <dbReference type="PROSITE" id="PS50949"/>
    </source>
</evidence>
<dbReference type="SUPFAM" id="SSF46785">
    <property type="entry name" value="Winged helix' DNA-binding domain"/>
    <property type="match status" value="1"/>
</dbReference>
<dbReference type="EMBL" id="CP101914">
    <property type="protein sequence ID" value="UUI02359.1"/>
    <property type="molecule type" value="Genomic_DNA"/>
</dbReference>
<dbReference type="Pfam" id="PF00392">
    <property type="entry name" value="GntR"/>
    <property type="match status" value="1"/>
</dbReference>
<organism evidence="5 6">
    <name type="scientific">Oceanobacillus jeddahense</name>
    <dbReference type="NCBI Taxonomy" id="1462527"/>
    <lineage>
        <taxon>Bacteria</taxon>
        <taxon>Bacillati</taxon>
        <taxon>Bacillota</taxon>
        <taxon>Bacilli</taxon>
        <taxon>Bacillales</taxon>
        <taxon>Bacillaceae</taxon>
        <taxon>Oceanobacillus</taxon>
    </lineage>
</organism>
<dbReference type="SUPFAM" id="SSF64288">
    <property type="entry name" value="Chorismate lyase-like"/>
    <property type="match status" value="1"/>
</dbReference>
<proteinExistence type="predicted"/>
<dbReference type="PANTHER" id="PTHR44846">
    <property type="entry name" value="MANNOSYL-D-GLYCERATE TRANSPORT/METABOLISM SYSTEM REPRESSOR MNGR-RELATED"/>
    <property type="match status" value="1"/>
</dbReference>
<evidence type="ECO:0000256" key="2">
    <source>
        <dbReference type="ARBA" id="ARBA00023125"/>
    </source>
</evidence>
<dbReference type="InterPro" id="IPR050679">
    <property type="entry name" value="Bact_HTH_transcr_reg"/>
</dbReference>
<keyword evidence="1" id="KW-0805">Transcription regulation</keyword>
<name>A0ABY5JRF4_9BACI</name>
<dbReference type="Pfam" id="PF07702">
    <property type="entry name" value="UTRA"/>
    <property type="match status" value="1"/>
</dbReference>
<dbReference type="PROSITE" id="PS50949">
    <property type="entry name" value="HTH_GNTR"/>
    <property type="match status" value="1"/>
</dbReference>
<dbReference type="InterPro" id="IPR000524">
    <property type="entry name" value="Tscrpt_reg_HTH_GntR"/>
</dbReference>
<accession>A0ABY5JRF4</accession>
<dbReference type="Gene3D" id="1.10.10.10">
    <property type="entry name" value="Winged helix-like DNA-binding domain superfamily/Winged helix DNA-binding domain"/>
    <property type="match status" value="1"/>
</dbReference>
<dbReference type="InterPro" id="IPR036390">
    <property type="entry name" value="WH_DNA-bd_sf"/>
</dbReference>
<protein>
    <submittedName>
        <fullName evidence="5">GntR family transcriptional regulator</fullName>
    </submittedName>
</protein>
<dbReference type="SMART" id="SM00345">
    <property type="entry name" value="HTH_GNTR"/>
    <property type="match status" value="1"/>
</dbReference>
<gene>
    <name evidence="5" type="ORF">NP439_20325</name>
</gene>
<dbReference type="Proteomes" id="UP001059773">
    <property type="component" value="Chromosome"/>
</dbReference>
<dbReference type="InterPro" id="IPR011663">
    <property type="entry name" value="UTRA"/>
</dbReference>